<dbReference type="EMBL" id="AMGW01000001">
    <property type="protein sequence ID" value="EXJ65140.1"/>
    <property type="molecule type" value="Genomic_DNA"/>
</dbReference>
<evidence type="ECO:0000259" key="2">
    <source>
        <dbReference type="PROSITE" id="PS50076"/>
    </source>
</evidence>
<dbReference type="GO" id="GO:0044183">
    <property type="term" value="F:protein folding chaperone"/>
    <property type="evidence" value="ECO:0007669"/>
    <property type="project" value="TreeGrafter"/>
</dbReference>
<dbReference type="PANTHER" id="PTHR43948">
    <property type="entry name" value="DNAJ HOMOLOG SUBFAMILY B"/>
    <property type="match status" value="1"/>
</dbReference>
<dbReference type="CDD" id="cd06257">
    <property type="entry name" value="DnaJ"/>
    <property type="match status" value="1"/>
</dbReference>
<evidence type="ECO:0000256" key="1">
    <source>
        <dbReference type="SAM" id="MobiDB-lite"/>
    </source>
</evidence>
<dbReference type="SMART" id="SM00271">
    <property type="entry name" value="DnaJ"/>
    <property type="match status" value="1"/>
</dbReference>
<evidence type="ECO:0000313" key="4">
    <source>
        <dbReference type="Proteomes" id="UP000019473"/>
    </source>
</evidence>
<gene>
    <name evidence="3" type="ORF">A1O7_01480</name>
</gene>
<organism evidence="3 4">
    <name type="scientific">Cladophialophora yegresii CBS 114405</name>
    <dbReference type="NCBI Taxonomy" id="1182544"/>
    <lineage>
        <taxon>Eukaryota</taxon>
        <taxon>Fungi</taxon>
        <taxon>Dikarya</taxon>
        <taxon>Ascomycota</taxon>
        <taxon>Pezizomycotina</taxon>
        <taxon>Eurotiomycetes</taxon>
        <taxon>Chaetothyriomycetidae</taxon>
        <taxon>Chaetothyriales</taxon>
        <taxon>Herpotrichiellaceae</taxon>
        <taxon>Cladophialophora</taxon>
    </lineage>
</organism>
<dbReference type="PRINTS" id="PR00625">
    <property type="entry name" value="JDOMAIN"/>
</dbReference>
<dbReference type="Pfam" id="PF00226">
    <property type="entry name" value="DnaJ"/>
    <property type="match status" value="1"/>
</dbReference>
<accession>W9WJI8</accession>
<dbReference type="Gene3D" id="1.10.287.110">
    <property type="entry name" value="DnaJ domain"/>
    <property type="match status" value="1"/>
</dbReference>
<dbReference type="OrthoDB" id="442087at2759"/>
<dbReference type="InterPro" id="IPR036869">
    <property type="entry name" value="J_dom_sf"/>
</dbReference>
<proteinExistence type="predicted"/>
<feature type="region of interest" description="Disordered" evidence="1">
    <location>
        <begin position="78"/>
        <end position="107"/>
    </location>
</feature>
<name>W9WJI8_9EURO</name>
<dbReference type="RefSeq" id="XP_007753707.1">
    <property type="nucleotide sequence ID" value="XM_007755517.1"/>
</dbReference>
<dbReference type="AlphaFoldDB" id="W9WJI8"/>
<dbReference type="PROSITE" id="PS50076">
    <property type="entry name" value="DNAJ_2"/>
    <property type="match status" value="1"/>
</dbReference>
<feature type="domain" description="J" evidence="2">
    <location>
        <begin position="6"/>
        <end position="75"/>
    </location>
</feature>
<dbReference type="HOGENOM" id="CLU_073129_3_0_1"/>
<evidence type="ECO:0000313" key="3">
    <source>
        <dbReference type="EMBL" id="EXJ65140.1"/>
    </source>
</evidence>
<dbReference type="SUPFAM" id="SSF46565">
    <property type="entry name" value="Chaperone J-domain"/>
    <property type="match status" value="1"/>
</dbReference>
<dbReference type="GO" id="GO:0051087">
    <property type="term" value="F:protein-folding chaperone binding"/>
    <property type="evidence" value="ECO:0007669"/>
    <property type="project" value="TreeGrafter"/>
</dbReference>
<dbReference type="InterPro" id="IPR001623">
    <property type="entry name" value="DnaJ_domain"/>
</dbReference>
<reference evidence="3 4" key="1">
    <citation type="submission" date="2013-03" db="EMBL/GenBank/DDBJ databases">
        <title>The Genome Sequence of Cladophialophora yegresii CBS 114405.</title>
        <authorList>
            <consortium name="The Broad Institute Genomics Platform"/>
            <person name="Cuomo C."/>
            <person name="de Hoog S."/>
            <person name="Gorbushina A."/>
            <person name="Walker B."/>
            <person name="Young S.K."/>
            <person name="Zeng Q."/>
            <person name="Gargeya S."/>
            <person name="Fitzgerald M."/>
            <person name="Haas B."/>
            <person name="Abouelleil A."/>
            <person name="Allen A.W."/>
            <person name="Alvarado L."/>
            <person name="Arachchi H.M."/>
            <person name="Berlin A.M."/>
            <person name="Chapman S.B."/>
            <person name="Gainer-Dewar J."/>
            <person name="Goldberg J."/>
            <person name="Griggs A."/>
            <person name="Gujja S."/>
            <person name="Hansen M."/>
            <person name="Howarth C."/>
            <person name="Imamovic A."/>
            <person name="Ireland A."/>
            <person name="Larimer J."/>
            <person name="McCowan C."/>
            <person name="Murphy C."/>
            <person name="Pearson M."/>
            <person name="Poon T.W."/>
            <person name="Priest M."/>
            <person name="Roberts A."/>
            <person name="Saif S."/>
            <person name="Shea T."/>
            <person name="Sisk P."/>
            <person name="Sykes S."/>
            <person name="Wortman J."/>
            <person name="Nusbaum C."/>
            <person name="Birren B."/>
        </authorList>
    </citation>
    <scope>NUCLEOTIDE SEQUENCE [LARGE SCALE GENOMIC DNA]</scope>
    <source>
        <strain evidence="3 4">CBS 114405</strain>
    </source>
</reference>
<dbReference type="Proteomes" id="UP000019473">
    <property type="component" value="Unassembled WGS sequence"/>
</dbReference>
<dbReference type="VEuPathDB" id="FungiDB:A1O7_01480"/>
<dbReference type="GO" id="GO:0005737">
    <property type="term" value="C:cytoplasm"/>
    <property type="evidence" value="ECO:0007669"/>
    <property type="project" value="TreeGrafter"/>
</dbReference>
<dbReference type="eggNOG" id="KOG0714">
    <property type="taxonomic scope" value="Eukaryota"/>
</dbReference>
<dbReference type="GeneID" id="19176092"/>
<sequence>MSDLPDYYSILEIAPSATEEEVKRAYKKAALKWHPDRVSVDSPERPKRTKRFQAINDAYYTLSDKTRRRDYDEARKFHTGSTFTSDDSADEEVPRPPGQQAGAGSTPSWFNMFGFGRGGGGGGDGQHSQFADQQFESAFEEMMHEDDLADDNHAPTKRFWTIVGGISGGAMGFIFGDVVGMVPGAIAGSKAGAIRDAKGKSVYKVFQSLDQGQKARILSELAAKLFSGAIS</sequence>
<dbReference type="PANTHER" id="PTHR43948:SF21">
    <property type="entry name" value="DNAJ DOMAIN-CONTAINING PROTEIN"/>
    <property type="match status" value="1"/>
</dbReference>
<comment type="caution">
    <text evidence="3">The sequence shown here is derived from an EMBL/GenBank/DDBJ whole genome shotgun (WGS) entry which is preliminary data.</text>
</comment>
<dbReference type="GO" id="GO:0051082">
    <property type="term" value="F:unfolded protein binding"/>
    <property type="evidence" value="ECO:0007669"/>
    <property type="project" value="TreeGrafter"/>
</dbReference>
<dbReference type="STRING" id="1182544.W9WJI8"/>
<dbReference type="GO" id="GO:0005634">
    <property type="term" value="C:nucleus"/>
    <property type="evidence" value="ECO:0007669"/>
    <property type="project" value="TreeGrafter"/>
</dbReference>
<protein>
    <recommendedName>
        <fullName evidence="2">J domain-containing protein</fullName>
    </recommendedName>
</protein>
<keyword evidence="4" id="KW-1185">Reference proteome</keyword>